<reference evidence="1" key="1">
    <citation type="submission" date="2022-11" db="EMBL/GenBank/DDBJ databases">
        <authorList>
            <person name="Petersen C."/>
        </authorList>
    </citation>
    <scope>NUCLEOTIDE SEQUENCE</scope>
    <source>
        <strain evidence="1">IBT 16849</strain>
    </source>
</reference>
<dbReference type="EMBL" id="JAPQKP010000002">
    <property type="protein sequence ID" value="KAJ5206154.1"/>
    <property type="molecule type" value="Genomic_DNA"/>
</dbReference>
<dbReference type="OrthoDB" id="4587349at2759"/>
<accession>A0A9W9MRJ7</accession>
<protein>
    <submittedName>
        <fullName evidence="1">Uncharacterized protein</fullName>
    </submittedName>
</protein>
<evidence type="ECO:0000313" key="1">
    <source>
        <dbReference type="EMBL" id="KAJ5206154.1"/>
    </source>
</evidence>
<name>A0A9W9MRJ7_9EURO</name>
<evidence type="ECO:0000313" key="2">
    <source>
        <dbReference type="Proteomes" id="UP001150879"/>
    </source>
</evidence>
<proteinExistence type="predicted"/>
<dbReference type="Proteomes" id="UP001150879">
    <property type="component" value="Unassembled WGS sequence"/>
</dbReference>
<comment type="caution">
    <text evidence="1">The sequence shown here is derived from an EMBL/GenBank/DDBJ whole genome shotgun (WGS) entry which is preliminary data.</text>
</comment>
<gene>
    <name evidence="1" type="ORF">N7472_002602</name>
</gene>
<organism evidence="1 2">
    <name type="scientific">Penicillium cf. griseofulvum</name>
    <dbReference type="NCBI Taxonomy" id="2972120"/>
    <lineage>
        <taxon>Eukaryota</taxon>
        <taxon>Fungi</taxon>
        <taxon>Dikarya</taxon>
        <taxon>Ascomycota</taxon>
        <taxon>Pezizomycotina</taxon>
        <taxon>Eurotiomycetes</taxon>
        <taxon>Eurotiomycetidae</taxon>
        <taxon>Eurotiales</taxon>
        <taxon>Aspergillaceae</taxon>
        <taxon>Penicillium</taxon>
    </lineage>
</organism>
<reference evidence="1" key="2">
    <citation type="journal article" date="2023" name="IMA Fungus">
        <title>Comparative genomic study of the Penicillium genus elucidates a diverse pangenome and 15 lateral gene transfer events.</title>
        <authorList>
            <person name="Petersen C."/>
            <person name="Sorensen T."/>
            <person name="Nielsen M.R."/>
            <person name="Sondergaard T.E."/>
            <person name="Sorensen J.L."/>
            <person name="Fitzpatrick D.A."/>
            <person name="Frisvad J.C."/>
            <person name="Nielsen K.L."/>
        </authorList>
    </citation>
    <scope>NUCLEOTIDE SEQUENCE</scope>
    <source>
        <strain evidence="1">IBT 16849</strain>
    </source>
</reference>
<dbReference type="AlphaFoldDB" id="A0A9W9MRJ7"/>
<keyword evidence="2" id="KW-1185">Reference proteome</keyword>
<sequence>MRDGGRALWKTDYDELRRHWAAALDDPTELWPREEGLTRQRWGLWEERLRTLSTKEVFNEETRVVVTEAAEVVNSILEDST</sequence>